<evidence type="ECO:0000256" key="1">
    <source>
        <dbReference type="ARBA" id="ARBA00008645"/>
    </source>
</evidence>
<organism evidence="2 3">
    <name type="scientific">Phytophthora nicotianae CJ01A1</name>
    <dbReference type="NCBI Taxonomy" id="1317063"/>
    <lineage>
        <taxon>Eukaryota</taxon>
        <taxon>Sar</taxon>
        <taxon>Stramenopiles</taxon>
        <taxon>Oomycota</taxon>
        <taxon>Peronosporomycetes</taxon>
        <taxon>Peronosporales</taxon>
        <taxon>Peronosporaceae</taxon>
        <taxon>Phytophthora</taxon>
    </lineage>
</organism>
<sequence>MRLPGVLTVTMFWAIDQSSASDATFTHPLNGWYPCDEYTFSGLGSYSGEGKGAECAIYTAPLCYPGICEAAEFADPTIDVFVKQLPATFGDAKTAHNVWLIQGGPIYSSIALESDMVDLHERLKEAVNMYTMDHRGTGRSTLFDCVAAQTTTTGSLWGREIKSSEVPACAKDFRMKYGDLASFSTTSAATDILTFITEFSNGVSTIVFGVSYGTVVVERFMLLNPPSVNGYVLDSVATASGPGNKFPYYSRWDIDVDDVGDQFMKLCAEDTTCNSHFPSNNLSVTLENLLTKMDSDPNSTCATLLRNSTHASPSIALRQTLSTLLMDTTTRTLIPPMVYRLARCNTNDLDVLAHFFREAGTTFTTSQDSVYASDLLFYLIIYSDMWETPAPSISEMKTRFTNSSIANGLYTYVYTYCAFSKEKSPTSHSASVLLLSGKLDPQTHPKYAEYLFDALVSTKKELITFDYTPHAVVGTTPFVDSNGTRLDCGRELLASYVRSDGDLERLDRSCTGKMAEFNLTVPIKYLRDNFATDKPYDGAYNAGFIPGKESA</sequence>
<dbReference type="Proteomes" id="UP000018958">
    <property type="component" value="Unassembled WGS sequence"/>
</dbReference>
<dbReference type="OrthoDB" id="425534at2759"/>
<dbReference type="Gene3D" id="3.40.50.1820">
    <property type="entry name" value="alpha/beta hydrolase"/>
    <property type="match status" value="1"/>
</dbReference>
<dbReference type="PANTHER" id="PTHR43039">
    <property type="entry name" value="ESTERASE-RELATED"/>
    <property type="match status" value="1"/>
</dbReference>
<reference evidence="2 3" key="1">
    <citation type="submission" date="2013-11" db="EMBL/GenBank/DDBJ databases">
        <title>The Genome Sequence of Phytophthora parasitica CJ01A1.</title>
        <authorList>
            <consortium name="The Broad Institute Genomics Platform"/>
            <person name="Russ C."/>
            <person name="Tyler B."/>
            <person name="Panabieres F."/>
            <person name="Shan W."/>
            <person name="Tripathy S."/>
            <person name="Grunwald N."/>
            <person name="Machado M."/>
            <person name="Johnson C.S."/>
            <person name="Walker B."/>
            <person name="Young S.K."/>
            <person name="Zeng Q."/>
            <person name="Gargeya S."/>
            <person name="Fitzgerald M."/>
            <person name="Haas B."/>
            <person name="Abouelleil A."/>
            <person name="Allen A.W."/>
            <person name="Alvarado L."/>
            <person name="Arachchi H.M."/>
            <person name="Berlin A.M."/>
            <person name="Chapman S.B."/>
            <person name="Gainer-Dewar J."/>
            <person name="Goldberg J."/>
            <person name="Griggs A."/>
            <person name="Gujja S."/>
            <person name="Hansen M."/>
            <person name="Howarth C."/>
            <person name="Imamovic A."/>
            <person name="Ireland A."/>
            <person name="Larimer J."/>
            <person name="McCowan C."/>
            <person name="Murphy C."/>
            <person name="Pearson M."/>
            <person name="Poon T.W."/>
            <person name="Priest M."/>
            <person name="Roberts A."/>
            <person name="Saif S."/>
            <person name="Shea T."/>
            <person name="Sisk P."/>
            <person name="Sykes S."/>
            <person name="Wortman J."/>
            <person name="Nusbaum C."/>
            <person name="Birren B."/>
        </authorList>
    </citation>
    <scope>NUCLEOTIDE SEQUENCE [LARGE SCALE GENOMIC DNA]</scope>
    <source>
        <strain evidence="2 3">CJ01A1</strain>
    </source>
</reference>
<gene>
    <name evidence="2" type="ORF">F441_22768</name>
</gene>
<proteinExistence type="inferred from homology"/>
<dbReference type="SUPFAM" id="SSF53474">
    <property type="entry name" value="alpha/beta-Hydrolases"/>
    <property type="match status" value="1"/>
</dbReference>
<comment type="caution">
    <text evidence="2">The sequence shown here is derived from an EMBL/GenBank/DDBJ whole genome shotgun (WGS) entry which is preliminary data.</text>
</comment>
<evidence type="ECO:0008006" key="4">
    <source>
        <dbReference type="Google" id="ProtNLM"/>
    </source>
</evidence>
<accession>W2VN75</accession>
<dbReference type="EMBL" id="ANIX01005044">
    <property type="protein sequence ID" value="ETO99811.1"/>
    <property type="molecule type" value="Genomic_DNA"/>
</dbReference>
<evidence type="ECO:0000313" key="3">
    <source>
        <dbReference type="Proteomes" id="UP000018958"/>
    </source>
</evidence>
<protein>
    <recommendedName>
        <fullName evidence="4">Peptidase S33 tripeptidyl aminopeptidase-like C-terminal domain-containing protein</fullName>
    </recommendedName>
</protein>
<comment type="similarity">
    <text evidence="1">Belongs to the AB hydrolase superfamily.</text>
</comment>
<dbReference type="InterPro" id="IPR029058">
    <property type="entry name" value="AB_hydrolase_fold"/>
</dbReference>
<dbReference type="AlphaFoldDB" id="W2VN75"/>
<evidence type="ECO:0000313" key="2">
    <source>
        <dbReference type="EMBL" id="ETO99811.1"/>
    </source>
</evidence>
<name>W2VN75_PHYNI</name>